<dbReference type="EMBL" id="JAFBCP010000001">
    <property type="protein sequence ID" value="MBM7817508.1"/>
    <property type="molecule type" value="Genomic_DNA"/>
</dbReference>
<protein>
    <recommendedName>
        <fullName evidence="2">DUF1541 domain-containing protein</fullName>
    </recommendedName>
</protein>
<dbReference type="Pfam" id="PF07563">
    <property type="entry name" value="DUF1541"/>
    <property type="match status" value="2"/>
</dbReference>
<sequence>MRKRLITTVATGVLGGALVLTGCSTGGDQDQATPSSTSQHEGHGSGGINDGGGMEHPMDGGPAPEGIEKASSPKYPAGTKVTLTADHMEGMDGANATIVGAFDTYTYAVNFTPTTGGDPIKDHKWVVQEEIKDAGDQRLADGTEVTLEAKHMEGMKGTHATIASSTDETVYMVDYESDGMTMTNHKWVVESEIKPAS</sequence>
<evidence type="ECO:0000256" key="1">
    <source>
        <dbReference type="SAM" id="MobiDB-lite"/>
    </source>
</evidence>
<dbReference type="PROSITE" id="PS51257">
    <property type="entry name" value="PROKAR_LIPOPROTEIN"/>
    <property type="match status" value="1"/>
</dbReference>
<evidence type="ECO:0000313" key="3">
    <source>
        <dbReference type="EMBL" id="MBM7817508.1"/>
    </source>
</evidence>
<gene>
    <name evidence="3" type="ORF">JOE56_002202</name>
</gene>
<dbReference type="Gene3D" id="2.30.30.1210">
    <property type="entry name" value="Domain of unknown function DUF1541"/>
    <property type="match status" value="1"/>
</dbReference>
<evidence type="ECO:0000259" key="2">
    <source>
        <dbReference type="Pfam" id="PF07563"/>
    </source>
</evidence>
<feature type="domain" description="DUF1541" evidence="2">
    <location>
        <begin position="78"/>
        <end position="128"/>
    </location>
</feature>
<evidence type="ECO:0000313" key="4">
    <source>
        <dbReference type="Proteomes" id="UP000809290"/>
    </source>
</evidence>
<dbReference type="InterPro" id="IPR011438">
    <property type="entry name" value="DUF1541"/>
</dbReference>
<comment type="caution">
    <text evidence="3">The sequence shown here is derived from an EMBL/GenBank/DDBJ whole genome shotgun (WGS) entry which is preliminary data.</text>
</comment>
<feature type="compositionally biased region" description="Polar residues" evidence="1">
    <location>
        <begin position="26"/>
        <end position="39"/>
    </location>
</feature>
<name>A0ABS2SQH2_9MICO</name>
<accession>A0ABS2SQH2</accession>
<dbReference type="Proteomes" id="UP000809290">
    <property type="component" value="Unassembled WGS sequence"/>
</dbReference>
<reference evidence="3 4" key="1">
    <citation type="submission" date="2021-01" db="EMBL/GenBank/DDBJ databases">
        <title>Sequencing the genomes of 1000 actinobacteria strains.</title>
        <authorList>
            <person name="Klenk H.-P."/>
        </authorList>
    </citation>
    <scope>NUCLEOTIDE SEQUENCE [LARGE SCALE GENOMIC DNA]</scope>
    <source>
        <strain evidence="3 4">DSM 13657</strain>
    </source>
</reference>
<organism evidence="3 4">
    <name type="scientific">Brevibacterium paucivorans</name>
    <dbReference type="NCBI Taxonomy" id="170994"/>
    <lineage>
        <taxon>Bacteria</taxon>
        <taxon>Bacillati</taxon>
        <taxon>Actinomycetota</taxon>
        <taxon>Actinomycetes</taxon>
        <taxon>Micrococcales</taxon>
        <taxon>Brevibacteriaceae</taxon>
        <taxon>Brevibacterium</taxon>
    </lineage>
</organism>
<proteinExistence type="predicted"/>
<feature type="domain" description="DUF1541" evidence="2">
    <location>
        <begin position="141"/>
        <end position="190"/>
    </location>
</feature>
<feature type="region of interest" description="Disordered" evidence="1">
    <location>
        <begin position="25"/>
        <end position="78"/>
    </location>
</feature>
<keyword evidence="4" id="KW-1185">Reference proteome</keyword>
<feature type="compositionally biased region" description="Gly residues" evidence="1">
    <location>
        <begin position="44"/>
        <end position="54"/>
    </location>
</feature>
<dbReference type="RefSeq" id="WP_204516011.1">
    <property type="nucleotide sequence ID" value="NZ_JAFBCP010000001.1"/>
</dbReference>